<comment type="caution">
    <text evidence="7">The sequence shown here is derived from an EMBL/GenBank/DDBJ whole genome shotgun (WGS) entry which is preliminary data.</text>
</comment>
<dbReference type="SUPFAM" id="SSF52540">
    <property type="entry name" value="P-loop containing nucleoside triphosphate hydrolases"/>
    <property type="match status" value="1"/>
</dbReference>
<accession>A0ABS7U2U5</accession>
<dbReference type="InterPro" id="IPR058031">
    <property type="entry name" value="AAA_lid_NorR"/>
</dbReference>
<dbReference type="SMART" id="SM00240">
    <property type="entry name" value="FHA"/>
    <property type="match status" value="1"/>
</dbReference>
<dbReference type="Proteomes" id="UP001139031">
    <property type="component" value="Unassembled WGS sequence"/>
</dbReference>
<dbReference type="SUPFAM" id="SSF49879">
    <property type="entry name" value="SMAD/FHA domain"/>
    <property type="match status" value="1"/>
</dbReference>
<dbReference type="PROSITE" id="PS50006">
    <property type="entry name" value="FHA_DOMAIN"/>
    <property type="match status" value="1"/>
</dbReference>
<proteinExistence type="predicted"/>
<dbReference type="Gene3D" id="1.10.8.60">
    <property type="match status" value="1"/>
</dbReference>
<dbReference type="Gene3D" id="2.60.200.20">
    <property type="match status" value="1"/>
</dbReference>
<keyword evidence="3" id="KW-0238">DNA-binding</keyword>
<keyword evidence="2" id="KW-0067">ATP-binding</keyword>
<dbReference type="PROSITE" id="PS00676">
    <property type="entry name" value="SIGMA54_INTERACT_2"/>
    <property type="match status" value="1"/>
</dbReference>
<dbReference type="InterPro" id="IPR003593">
    <property type="entry name" value="AAA+_ATPase"/>
</dbReference>
<keyword evidence="1" id="KW-0547">Nucleotide-binding</keyword>
<evidence type="ECO:0000313" key="8">
    <source>
        <dbReference type="Proteomes" id="UP001139031"/>
    </source>
</evidence>
<dbReference type="InterPro" id="IPR032030">
    <property type="entry name" value="YscD_cytoplasmic_dom"/>
</dbReference>
<dbReference type="RefSeq" id="WP_224196580.1">
    <property type="nucleotide sequence ID" value="NZ_JAIRAU010000052.1"/>
</dbReference>
<evidence type="ECO:0000259" key="5">
    <source>
        <dbReference type="PROSITE" id="PS50006"/>
    </source>
</evidence>
<dbReference type="SMART" id="SM00382">
    <property type="entry name" value="AAA"/>
    <property type="match status" value="1"/>
</dbReference>
<dbReference type="PROSITE" id="PS50045">
    <property type="entry name" value="SIGMA54_INTERACT_4"/>
    <property type="match status" value="1"/>
</dbReference>
<dbReference type="InterPro" id="IPR025943">
    <property type="entry name" value="Sigma_54_int_dom_ATP-bd_2"/>
</dbReference>
<dbReference type="EMBL" id="JAIRAU010000052">
    <property type="protein sequence ID" value="MBZ5714848.1"/>
    <property type="molecule type" value="Genomic_DNA"/>
</dbReference>
<dbReference type="InterPro" id="IPR000253">
    <property type="entry name" value="FHA_dom"/>
</dbReference>
<reference evidence="7" key="1">
    <citation type="submission" date="2021-08" db="EMBL/GenBank/DDBJ databases">
        <authorList>
            <person name="Stevens D.C."/>
        </authorList>
    </citation>
    <scope>NUCLEOTIDE SEQUENCE</scope>
    <source>
        <strain evidence="7">DSM 53165</strain>
    </source>
</reference>
<dbReference type="InterPro" id="IPR027417">
    <property type="entry name" value="P-loop_NTPase"/>
</dbReference>
<feature type="domain" description="Sigma-54 factor interaction" evidence="6">
    <location>
        <begin position="150"/>
        <end position="379"/>
    </location>
</feature>
<dbReference type="PROSITE" id="PS00675">
    <property type="entry name" value="SIGMA54_INTERACT_1"/>
    <property type="match status" value="1"/>
</dbReference>
<evidence type="ECO:0000256" key="3">
    <source>
        <dbReference type="ARBA" id="ARBA00023125"/>
    </source>
</evidence>
<dbReference type="Gene3D" id="3.40.50.300">
    <property type="entry name" value="P-loop containing nucleotide triphosphate hydrolases"/>
    <property type="match status" value="1"/>
</dbReference>
<evidence type="ECO:0000313" key="7">
    <source>
        <dbReference type="EMBL" id="MBZ5714848.1"/>
    </source>
</evidence>
<evidence type="ECO:0000259" key="6">
    <source>
        <dbReference type="PROSITE" id="PS50045"/>
    </source>
</evidence>
<dbReference type="Pfam" id="PF16697">
    <property type="entry name" value="Yop-YscD_cpl"/>
    <property type="match status" value="1"/>
</dbReference>
<evidence type="ECO:0000256" key="1">
    <source>
        <dbReference type="ARBA" id="ARBA00022741"/>
    </source>
</evidence>
<evidence type="ECO:0000256" key="4">
    <source>
        <dbReference type="SAM" id="MobiDB-lite"/>
    </source>
</evidence>
<dbReference type="PANTHER" id="PTHR32071:SF117">
    <property type="entry name" value="PTS-DEPENDENT DIHYDROXYACETONE KINASE OPERON REGULATORY PROTEIN-RELATED"/>
    <property type="match status" value="1"/>
</dbReference>
<dbReference type="Pfam" id="PF25601">
    <property type="entry name" value="AAA_lid_14"/>
    <property type="match status" value="1"/>
</dbReference>
<organism evidence="7 8">
    <name type="scientific">Nannocystis pusilla</name>
    <dbReference type="NCBI Taxonomy" id="889268"/>
    <lineage>
        <taxon>Bacteria</taxon>
        <taxon>Pseudomonadati</taxon>
        <taxon>Myxococcota</taxon>
        <taxon>Polyangia</taxon>
        <taxon>Nannocystales</taxon>
        <taxon>Nannocystaceae</taxon>
        <taxon>Nannocystis</taxon>
    </lineage>
</organism>
<feature type="region of interest" description="Disordered" evidence="4">
    <location>
        <begin position="1"/>
        <end position="31"/>
    </location>
</feature>
<dbReference type="CDD" id="cd00060">
    <property type="entry name" value="FHA"/>
    <property type="match status" value="1"/>
</dbReference>
<name>A0ABS7U2U5_9BACT</name>
<keyword evidence="8" id="KW-1185">Reference proteome</keyword>
<dbReference type="Pfam" id="PF00158">
    <property type="entry name" value="Sigma54_activat"/>
    <property type="match status" value="1"/>
</dbReference>
<dbReference type="InterPro" id="IPR002078">
    <property type="entry name" value="Sigma_54_int"/>
</dbReference>
<dbReference type="CDD" id="cd00009">
    <property type="entry name" value="AAA"/>
    <property type="match status" value="1"/>
</dbReference>
<sequence length="458" mass="50509">MTTHDDDPPASADPGEGLPTRPLTGRGPGRSMRRLGRVNLRVCEGPDRGRELSVDLEEKLSIKGGRGAVNELVLADDHISTSHFELVRTSRGVLLRDLGSLNGIYLGSHRVREAWIEPGTVFRAGQTQIQLVAAEAVEVPLATTDQFEELLGRSPAMRAMFARLERIAQHKNPRVLVSGETGSGKELVARSLHRRSARSAGPYVARDCATIPRELAESILFGFRRGAFTGAVADTRGCFEEAHGGTLFLDEIGELPLELQAKLLRVLEQKEVVRVGEHRPRPVDVRVVFATHRDLQHMVSEGQFREDLWHRINGFPVAVPPLRERDGDVRFLAEAFLAACIAESGAHRVLTEETCRALEAHTWPGNVRELRSVIERAYWLAEGDAIAPADLDLIAEPRGRGSANEWFLHPHAAAVGEFERAYFTELLARFPTKVLAARAAGLTPEGLRLALKRLGLRP</sequence>
<dbReference type="InterPro" id="IPR008984">
    <property type="entry name" value="SMAD_FHA_dom_sf"/>
</dbReference>
<dbReference type="PANTHER" id="PTHR32071">
    <property type="entry name" value="TRANSCRIPTIONAL REGULATORY PROTEIN"/>
    <property type="match status" value="1"/>
</dbReference>
<protein>
    <submittedName>
        <fullName evidence="7">Sigma 54-interacting transcriptional regulator</fullName>
    </submittedName>
</protein>
<feature type="domain" description="FHA" evidence="5">
    <location>
        <begin position="62"/>
        <end position="111"/>
    </location>
</feature>
<dbReference type="InterPro" id="IPR025662">
    <property type="entry name" value="Sigma_54_int_dom_ATP-bd_1"/>
</dbReference>
<evidence type="ECO:0000256" key="2">
    <source>
        <dbReference type="ARBA" id="ARBA00022840"/>
    </source>
</evidence>
<gene>
    <name evidence="7" type="ORF">K7C98_36920</name>
</gene>